<gene>
    <name evidence="1" type="ORF">LRP29_32825</name>
</gene>
<accession>A0AB38TJF5</accession>
<reference evidence="1 2" key="1">
    <citation type="journal article" date="2022" name="Microbiol. Resour. Announc.">
        <title>Complete Genome Sequence of Mesorhizobium ciceri Strain R30, a Rhizobium Used as a Commercial Inoculant for Chickpea in Argentina.</title>
        <authorList>
            <person name="Foresto E."/>
            <person name="Revale S."/>
            <person name="Primo E."/>
            <person name="Nievas F."/>
            <person name="Carezzano E."/>
            <person name="Puente M."/>
            <person name="Alzari P."/>
            <person name="Mart M."/>
            <person name="Ben-Assaya M."/>
            <person name="Mornico D."/>
            <person name="Santoro M."/>
            <person name="Mart F."/>
            <person name="Giordano W."/>
            <person name="Bogino P."/>
        </authorList>
    </citation>
    <scope>NUCLEOTIDE SEQUENCE [LARGE SCALE GENOMIC DNA]</scope>
    <source>
        <strain evidence="1 2">R30</strain>
    </source>
</reference>
<dbReference type="RefSeq" id="WP_013525248.1">
    <property type="nucleotide sequence ID" value="NZ_CP088148.1"/>
</dbReference>
<dbReference type="AlphaFoldDB" id="A0AB38TJF5"/>
<dbReference type="Proteomes" id="UP001060070">
    <property type="component" value="Plasmid unnamed"/>
</dbReference>
<keyword evidence="1" id="KW-0614">Plasmid</keyword>
<name>A0AB38TJF5_9HYPH</name>
<keyword evidence="2" id="KW-1185">Reference proteome</keyword>
<evidence type="ECO:0000313" key="2">
    <source>
        <dbReference type="Proteomes" id="UP001060070"/>
    </source>
</evidence>
<organism evidence="1 2">
    <name type="scientific">Mesorhizobium ciceri</name>
    <dbReference type="NCBI Taxonomy" id="39645"/>
    <lineage>
        <taxon>Bacteria</taxon>
        <taxon>Pseudomonadati</taxon>
        <taxon>Pseudomonadota</taxon>
        <taxon>Alphaproteobacteria</taxon>
        <taxon>Hyphomicrobiales</taxon>
        <taxon>Phyllobacteriaceae</taxon>
        <taxon>Mesorhizobium</taxon>
    </lineage>
</organism>
<sequence>MSAFFRCRVEATIEHMIALLDEMDGDPNMQAEPVEEQHDREAVDLNSVIERVTARVIHRSPRLVKRSELR</sequence>
<dbReference type="EMBL" id="CP088148">
    <property type="protein sequence ID" value="UTU55125.1"/>
    <property type="molecule type" value="Genomic_DNA"/>
</dbReference>
<protein>
    <submittedName>
        <fullName evidence="1">Uncharacterized protein</fullName>
    </submittedName>
</protein>
<evidence type="ECO:0000313" key="1">
    <source>
        <dbReference type="EMBL" id="UTU55125.1"/>
    </source>
</evidence>
<geneLocation type="plasmid" evidence="1 2">
    <name>unnamed</name>
</geneLocation>
<proteinExistence type="predicted"/>